<dbReference type="AlphaFoldDB" id="A0AAW0A0S1"/>
<reference evidence="2 3" key="1">
    <citation type="journal article" date="2024" name="J Genomics">
        <title>Draft genome sequencing and assembly of Favolaschia claudopus CIRM-BRFM 2984 isolated from oak limbs.</title>
        <authorList>
            <person name="Navarro D."/>
            <person name="Drula E."/>
            <person name="Chaduli D."/>
            <person name="Cazenave R."/>
            <person name="Ahrendt S."/>
            <person name="Wang J."/>
            <person name="Lipzen A."/>
            <person name="Daum C."/>
            <person name="Barry K."/>
            <person name="Grigoriev I.V."/>
            <person name="Favel A."/>
            <person name="Rosso M.N."/>
            <person name="Martin F."/>
        </authorList>
    </citation>
    <scope>NUCLEOTIDE SEQUENCE [LARGE SCALE GENOMIC DNA]</scope>
    <source>
        <strain evidence="2 3">CIRM-BRFM 2984</strain>
    </source>
</reference>
<dbReference type="Gene3D" id="3.80.10.10">
    <property type="entry name" value="Ribonuclease Inhibitor"/>
    <property type="match status" value="1"/>
</dbReference>
<keyword evidence="1" id="KW-0175">Coiled coil</keyword>
<evidence type="ECO:0008006" key="4">
    <source>
        <dbReference type="Google" id="ProtNLM"/>
    </source>
</evidence>
<evidence type="ECO:0000313" key="2">
    <source>
        <dbReference type="EMBL" id="KAK6996921.1"/>
    </source>
</evidence>
<keyword evidence="3" id="KW-1185">Reference proteome</keyword>
<proteinExistence type="predicted"/>
<evidence type="ECO:0000313" key="3">
    <source>
        <dbReference type="Proteomes" id="UP001362999"/>
    </source>
</evidence>
<comment type="caution">
    <text evidence="2">The sequence shown here is derived from an EMBL/GenBank/DDBJ whole genome shotgun (WGS) entry which is preliminary data.</text>
</comment>
<dbReference type="EMBL" id="JAWWNJ010000095">
    <property type="protein sequence ID" value="KAK6996921.1"/>
    <property type="molecule type" value="Genomic_DNA"/>
</dbReference>
<dbReference type="Proteomes" id="UP001362999">
    <property type="component" value="Unassembled WGS sequence"/>
</dbReference>
<name>A0AAW0A0S1_9AGAR</name>
<dbReference type="InterPro" id="IPR032675">
    <property type="entry name" value="LRR_dom_sf"/>
</dbReference>
<evidence type="ECO:0000256" key="1">
    <source>
        <dbReference type="SAM" id="Coils"/>
    </source>
</evidence>
<gene>
    <name evidence="2" type="ORF">R3P38DRAFT_1948158</name>
</gene>
<protein>
    <recommendedName>
        <fullName evidence="4">F-box domain-containing protein</fullName>
    </recommendedName>
</protein>
<dbReference type="SUPFAM" id="SSF52047">
    <property type="entry name" value="RNI-like"/>
    <property type="match status" value="1"/>
</dbReference>
<organism evidence="2 3">
    <name type="scientific">Favolaschia claudopus</name>
    <dbReference type="NCBI Taxonomy" id="2862362"/>
    <lineage>
        <taxon>Eukaryota</taxon>
        <taxon>Fungi</taxon>
        <taxon>Dikarya</taxon>
        <taxon>Basidiomycota</taxon>
        <taxon>Agaricomycotina</taxon>
        <taxon>Agaricomycetes</taxon>
        <taxon>Agaricomycetidae</taxon>
        <taxon>Agaricales</taxon>
        <taxon>Marasmiineae</taxon>
        <taxon>Mycenaceae</taxon>
        <taxon>Favolaschia</taxon>
    </lineage>
</organism>
<accession>A0AAW0A0S1</accession>
<feature type="coiled-coil region" evidence="1">
    <location>
        <begin position="35"/>
        <end position="62"/>
    </location>
</feature>
<sequence length="506" mass="56342">MADSPFARYLGTNYAATEDEIAVIEKLIAEPTRQLLSLESEIAKLQKSIEKLEETRRDLSTYVEAHKALISPIRRMPLDVLSEIFVACLPTHRNCVMSASEAPILLGHICSSWRTLSLCTPRLWASLHVVQPRGNEGYAVVWDRMTQRLETMKMWLRRSGQCPLSISLQIGLYHTPADTQSSHQSIPQGDMFLRELIPFAGRWRSVRFILPFDAIKHLEHLTVEDIPMLQDISVMVTDREGFGPSEDGPDLVTTQFKMLDSPRIARFSGCGRDFGDLGEIPLHWDSLQELSIGGFVWESALDGDSTLQLLSRCTRLRSCKLVVYLSREQIQHPPVELPFLHTLYLDVGNMSSSSSLLDHLNSPALRTLVFRGNGDGLPTVLASCSCLESVTIEISFIDQVSLLLGLSVLPPTMRHLSLHKFSDPTIGGGAGSAIDDEMLDILIPNPGGQYSQCPSLETLDLGIGCQVSESALQRFISQRMKMTETPCLKRVRVSFGRPTKLDIVSN</sequence>